<feature type="transmembrane region" description="Helical" evidence="3">
    <location>
        <begin position="249"/>
        <end position="272"/>
    </location>
</feature>
<dbReference type="VEuPathDB" id="TriTrypDB:LpyrH10_01_8460"/>
<keyword evidence="3" id="KW-1133">Transmembrane helix</keyword>
<evidence type="ECO:0000256" key="3">
    <source>
        <dbReference type="SAM" id="Phobius"/>
    </source>
</evidence>
<dbReference type="PANTHER" id="PTHR47936:SF1">
    <property type="entry name" value="PENTATRICOPEPTIDE REPEAT-CONTAINING PROTEIN GUN1, CHLOROPLASTIC"/>
    <property type="match status" value="1"/>
</dbReference>
<dbReference type="RefSeq" id="XP_015665218.1">
    <property type="nucleotide sequence ID" value="XM_015797210.1"/>
</dbReference>
<feature type="repeat" description="PPR" evidence="2">
    <location>
        <begin position="62"/>
        <end position="96"/>
    </location>
</feature>
<evidence type="ECO:0000313" key="5">
    <source>
        <dbReference type="EMBL" id="KPA86779.1"/>
    </source>
</evidence>
<dbReference type="GO" id="GO:0031930">
    <property type="term" value="P:mitochondria-nucleus signaling pathway"/>
    <property type="evidence" value="ECO:0007669"/>
    <property type="project" value="TreeGrafter"/>
</dbReference>
<reference evidence="5 6" key="1">
    <citation type="submission" date="2015-07" db="EMBL/GenBank/DDBJ databases">
        <title>High-quality genome of monoxenous trypanosomatid Leptomonas pyrrhocoris.</title>
        <authorList>
            <person name="Flegontov P."/>
            <person name="Butenko A."/>
            <person name="Firsov S."/>
            <person name="Vlcek C."/>
            <person name="Logacheva M.D."/>
            <person name="Field M."/>
            <person name="Filatov D."/>
            <person name="Flegontova O."/>
            <person name="Gerasimov E."/>
            <person name="Jackson A.P."/>
            <person name="Kelly S."/>
            <person name="Opperdoes F."/>
            <person name="O'Reilly A."/>
            <person name="Votypka J."/>
            <person name="Yurchenko V."/>
            <person name="Lukes J."/>
        </authorList>
    </citation>
    <scope>NUCLEOTIDE SEQUENCE [LARGE SCALE GENOMIC DNA]</scope>
    <source>
        <strain evidence="5">H10</strain>
    </source>
</reference>
<feature type="domain" description="PROP1-like PPR" evidence="4">
    <location>
        <begin position="28"/>
        <end position="183"/>
    </location>
</feature>
<dbReference type="PROSITE" id="PS51375">
    <property type="entry name" value="PPR"/>
    <property type="match status" value="2"/>
</dbReference>
<dbReference type="EMBL" id="LGTL01000001">
    <property type="protein sequence ID" value="KPA86779.1"/>
    <property type="molecule type" value="Genomic_DNA"/>
</dbReference>
<dbReference type="GeneID" id="26901143"/>
<protein>
    <recommendedName>
        <fullName evidence="4">PROP1-like PPR domain-containing protein</fullName>
    </recommendedName>
</protein>
<dbReference type="Proteomes" id="UP000037923">
    <property type="component" value="Unassembled WGS sequence"/>
</dbReference>
<sequence length="289" mass="32617">MNGTTVPLSTPAEVEHAFACSVKARTVSNAQLRRYLEHLAPKDYALASAAVKGAKSGGLRINANSYEALLHCLMGAGQLRASMELYQQMIQQHMTPTPDMYAALMELCLQRDMPKQCQTLFNDLQKRGVRPSARNYELMITSLADEVPPQWERAIEVFDKVAGERHSRVTAQTYNALMRVYMNMDPFDWRVVYNCYSEMRKRRPRIRLKWESYLILSEALRKGRAGYVRRGAAYVDAWIAVTPLRSLDFLLGAAVYFAIVMALKSVLSYAMVSYYESSATSTADSVLPA</sequence>
<comment type="caution">
    <text evidence="5">The sequence shown here is derived from an EMBL/GenBank/DDBJ whole genome shotgun (WGS) entry which is preliminary data.</text>
</comment>
<dbReference type="AlphaFoldDB" id="A0A0M9GBG9"/>
<proteinExistence type="predicted"/>
<keyword evidence="3" id="KW-0812">Transmembrane</keyword>
<keyword evidence="6" id="KW-1185">Reference proteome</keyword>
<dbReference type="PANTHER" id="PTHR47936">
    <property type="entry name" value="PPR_LONG DOMAIN-CONTAINING PROTEIN"/>
    <property type="match status" value="1"/>
</dbReference>
<dbReference type="OrthoDB" id="185373at2759"/>
<evidence type="ECO:0000256" key="1">
    <source>
        <dbReference type="ARBA" id="ARBA00022737"/>
    </source>
</evidence>
<keyword evidence="1" id="KW-0677">Repeat</keyword>
<evidence type="ECO:0000259" key="4">
    <source>
        <dbReference type="Pfam" id="PF17177"/>
    </source>
</evidence>
<dbReference type="OMA" id="NCYSEMR"/>
<name>A0A0M9GBG9_LEPPY</name>
<dbReference type="InterPro" id="IPR033443">
    <property type="entry name" value="PROP1-like_PPR_dom"/>
</dbReference>
<feature type="repeat" description="PPR" evidence="2">
    <location>
        <begin position="97"/>
        <end position="131"/>
    </location>
</feature>
<dbReference type="Gene3D" id="1.25.40.10">
    <property type="entry name" value="Tetratricopeptide repeat domain"/>
    <property type="match status" value="1"/>
</dbReference>
<dbReference type="NCBIfam" id="TIGR00756">
    <property type="entry name" value="PPR"/>
    <property type="match status" value="1"/>
</dbReference>
<accession>A0A0M9GBG9</accession>
<dbReference type="InterPro" id="IPR002885">
    <property type="entry name" value="PPR_rpt"/>
</dbReference>
<evidence type="ECO:0000256" key="2">
    <source>
        <dbReference type="PROSITE-ProRule" id="PRU00708"/>
    </source>
</evidence>
<gene>
    <name evidence="5" type="ORF">ABB37_00846</name>
</gene>
<dbReference type="Pfam" id="PF17177">
    <property type="entry name" value="PPR_long"/>
    <property type="match status" value="1"/>
</dbReference>
<dbReference type="InterPro" id="IPR011990">
    <property type="entry name" value="TPR-like_helical_dom_sf"/>
</dbReference>
<keyword evidence="3" id="KW-0472">Membrane</keyword>
<organism evidence="5 6">
    <name type="scientific">Leptomonas pyrrhocoris</name>
    <name type="common">Firebug parasite</name>
    <dbReference type="NCBI Taxonomy" id="157538"/>
    <lineage>
        <taxon>Eukaryota</taxon>
        <taxon>Discoba</taxon>
        <taxon>Euglenozoa</taxon>
        <taxon>Kinetoplastea</taxon>
        <taxon>Metakinetoplastina</taxon>
        <taxon>Trypanosomatida</taxon>
        <taxon>Trypanosomatidae</taxon>
        <taxon>Leishmaniinae</taxon>
        <taxon>Leptomonas</taxon>
    </lineage>
</organism>
<dbReference type="GO" id="GO:0009507">
    <property type="term" value="C:chloroplast"/>
    <property type="evidence" value="ECO:0007669"/>
    <property type="project" value="TreeGrafter"/>
</dbReference>
<evidence type="ECO:0000313" key="6">
    <source>
        <dbReference type="Proteomes" id="UP000037923"/>
    </source>
</evidence>